<feature type="transmembrane region" description="Helical" evidence="13">
    <location>
        <begin position="355"/>
        <end position="377"/>
    </location>
</feature>
<keyword evidence="4 13" id="KW-0812">Transmembrane</keyword>
<feature type="transmembrane region" description="Helical" evidence="13">
    <location>
        <begin position="617"/>
        <end position="636"/>
    </location>
</feature>
<feature type="region of interest" description="Disordered" evidence="12">
    <location>
        <begin position="930"/>
        <end position="982"/>
    </location>
</feature>
<feature type="domain" description="ABC transporter" evidence="14">
    <location>
        <begin position="680"/>
        <end position="904"/>
    </location>
</feature>
<dbReference type="SUPFAM" id="SSF52540">
    <property type="entry name" value="P-loop containing nucleoside triphosphate hydrolases"/>
    <property type="match status" value="1"/>
</dbReference>
<dbReference type="FunFam" id="1.20.1560.10:FF:000230">
    <property type="entry name" value="AGAP008437-PA"/>
    <property type="match status" value="1"/>
</dbReference>
<feature type="transmembrane region" description="Helical" evidence="13">
    <location>
        <begin position="174"/>
        <end position="194"/>
    </location>
</feature>
<feature type="transmembrane region" description="Helical" evidence="13">
    <location>
        <begin position="456"/>
        <end position="478"/>
    </location>
</feature>
<feature type="transmembrane region" description="Helical" evidence="13">
    <location>
        <begin position="69"/>
        <end position="93"/>
    </location>
</feature>
<dbReference type="CDD" id="cd03250">
    <property type="entry name" value="ABCC_MRP_domain1"/>
    <property type="match status" value="1"/>
</dbReference>
<evidence type="ECO:0000256" key="10">
    <source>
        <dbReference type="ARBA" id="ARBA00024220"/>
    </source>
</evidence>
<evidence type="ECO:0000313" key="18">
    <source>
        <dbReference type="Proteomes" id="UP000030765"/>
    </source>
</evidence>
<feature type="transmembrane region" description="Helical" evidence="13">
    <location>
        <begin position="105"/>
        <end position="125"/>
    </location>
</feature>
<dbReference type="GO" id="GO:0016887">
    <property type="term" value="F:ATP hydrolysis activity"/>
    <property type="evidence" value="ECO:0007669"/>
    <property type="project" value="InterPro"/>
</dbReference>
<feature type="transmembrane region" description="Helical" evidence="13">
    <location>
        <begin position="1012"/>
        <end position="1036"/>
    </location>
</feature>
<keyword evidence="7" id="KW-0067">ATP-binding</keyword>
<dbReference type="Pfam" id="PF00005">
    <property type="entry name" value="ABC_tran"/>
    <property type="match status" value="1"/>
</dbReference>
<dbReference type="CDD" id="cd18595">
    <property type="entry name" value="ABC_6TM_MRP1_2_3_6_D1_like"/>
    <property type="match status" value="1"/>
</dbReference>
<dbReference type="InterPro" id="IPR011527">
    <property type="entry name" value="ABC1_TM_dom"/>
</dbReference>
<dbReference type="SUPFAM" id="SSF90123">
    <property type="entry name" value="ABC transporter transmembrane region"/>
    <property type="match status" value="3"/>
</dbReference>
<dbReference type="PANTHER" id="PTHR24223">
    <property type="entry name" value="ATP-BINDING CASSETTE SUB-FAMILY C"/>
    <property type="match status" value="1"/>
</dbReference>
<keyword evidence="6" id="KW-0547">Nucleotide-binding</keyword>
<evidence type="ECO:0000313" key="17">
    <source>
        <dbReference type="EnsemblMetazoa" id="ASIC014540-PA"/>
    </source>
</evidence>
<evidence type="ECO:0000256" key="7">
    <source>
        <dbReference type="ARBA" id="ARBA00022840"/>
    </source>
</evidence>
<dbReference type="GO" id="GO:0005774">
    <property type="term" value="C:vacuolar membrane"/>
    <property type="evidence" value="ECO:0007669"/>
    <property type="project" value="UniProtKB-SubCell"/>
</dbReference>
<dbReference type="InterPro" id="IPR036640">
    <property type="entry name" value="ABC1_TM_sf"/>
</dbReference>
<keyword evidence="8 13" id="KW-1133">Transmembrane helix</keyword>
<dbReference type="Pfam" id="PF00664">
    <property type="entry name" value="ABC_membrane"/>
    <property type="match status" value="2"/>
</dbReference>
<dbReference type="STRING" id="74873.A0A084W8U1"/>
<dbReference type="InterPro" id="IPR056227">
    <property type="entry name" value="TMD0_ABC"/>
</dbReference>
<dbReference type="SMART" id="SM00382">
    <property type="entry name" value="AAA"/>
    <property type="match status" value="1"/>
</dbReference>
<accession>A0A084W8U1</accession>
<dbReference type="EnsemblMetazoa" id="ASIC014540-RA">
    <property type="protein sequence ID" value="ASIC014540-PA"/>
    <property type="gene ID" value="ASIC014540"/>
</dbReference>
<dbReference type="OrthoDB" id="6500128at2759"/>
<gene>
    <name evidence="16" type="ORF">ZHAS_00014540</name>
</gene>
<dbReference type="PROSITE" id="PS00211">
    <property type="entry name" value="ABC_TRANSPORTER_1"/>
    <property type="match status" value="1"/>
</dbReference>
<dbReference type="EC" id="7.6.2.3" evidence="10"/>
<feature type="transmembrane region" description="Helical" evidence="13">
    <location>
        <begin position="37"/>
        <end position="57"/>
    </location>
</feature>
<comment type="subcellular location">
    <subcellularLocation>
        <location evidence="1">Vacuole membrane</location>
        <topology evidence="1">Multi-pass membrane protein</topology>
    </subcellularLocation>
</comment>
<feature type="transmembrane region" description="Helical" evidence="13">
    <location>
        <begin position="533"/>
        <end position="561"/>
    </location>
</feature>
<evidence type="ECO:0000256" key="11">
    <source>
        <dbReference type="ARBA" id="ARBA00047523"/>
    </source>
</evidence>
<comment type="similarity">
    <text evidence="2">Belongs to the ABC transporter superfamily. ABCC family. Conjugate transporter (TC 3.A.1.208) subfamily.</text>
</comment>
<keyword evidence="5" id="KW-0677">Repeat</keyword>
<feature type="transmembrane region" description="Helical" evidence="13">
    <location>
        <begin position="137"/>
        <end position="154"/>
    </location>
</feature>
<keyword evidence="18" id="KW-1185">Reference proteome</keyword>
<reference evidence="16 18" key="1">
    <citation type="journal article" date="2014" name="BMC Genomics">
        <title>Genome sequence of Anopheles sinensis provides insight into genetics basis of mosquito competence for malaria parasites.</title>
        <authorList>
            <person name="Zhou D."/>
            <person name="Zhang D."/>
            <person name="Ding G."/>
            <person name="Shi L."/>
            <person name="Hou Q."/>
            <person name="Ye Y."/>
            <person name="Xu Y."/>
            <person name="Zhou H."/>
            <person name="Xiong C."/>
            <person name="Li S."/>
            <person name="Yu J."/>
            <person name="Hong S."/>
            <person name="Yu X."/>
            <person name="Zou P."/>
            <person name="Chen C."/>
            <person name="Chang X."/>
            <person name="Wang W."/>
            <person name="Lv Y."/>
            <person name="Sun Y."/>
            <person name="Ma L."/>
            <person name="Shen B."/>
            <person name="Zhu C."/>
        </authorList>
    </citation>
    <scope>NUCLEOTIDE SEQUENCE [LARGE SCALE GENOMIC DNA]</scope>
</reference>
<dbReference type="InterPro" id="IPR050173">
    <property type="entry name" value="ABC_transporter_C-like"/>
</dbReference>
<evidence type="ECO:0000256" key="1">
    <source>
        <dbReference type="ARBA" id="ARBA00004128"/>
    </source>
</evidence>
<dbReference type="InterPro" id="IPR003439">
    <property type="entry name" value="ABC_transporter-like_ATP-bd"/>
</dbReference>
<dbReference type="EMBL" id="ATLV01021514">
    <property type="status" value="NOT_ANNOTATED_CDS"/>
    <property type="molecule type" value="Genomic_DNA"/>
</dbReference>
<evidence type="ECO:0000256" key="4">
    <source>
        <dbReference type="ARBA" id="ARBA00022692"/>
    </source>
</evidence>
<reference evidence="17" key="2">
    <citation type="submission" date="2020-05" db="UniProtKB">
        <authorList>
            <consortium name="EnsemblMetazoa"/>
        </authorList>
    </citation>
    <scope>IDENTIFICATION</scope>
</reference>
<evidence type="ECO:0000259" key="15">
    <source>
        <dbReference type="PROSITE" id="PS50929"/>
    </source>
</evidence>
<feature type="transmembrane region" description="Helical" evidence="13">
    <location>
        <begin position="431"/>
        <end position="450"/>
    </location>
</feature>
<dbReference type="AlphaFoldDB" id="A0A084W8U1"/>
<dbReference type="PROSITE" id="PS50893">
    <property type="entry name" value="ABC_TRANSPORTER_2"/>
    <property type="match status" value="1"/>
</dbReference>
<dbReference type="PROSITE" id="PS50929">
    <property type="entry name" value="ABC_TM1F"/>
    <property type="match status" value="2"/>
</dbReference>
<dbReference type="Proteomes" id="UP000030765">
    <property type="component" value="Unassembled WGS sequence"/>
</dbReference>
<sequence length="1151" mass="129722">MEHHHPMDDFCGSKFWDLNLTWYTDDPDLTPCFQQTVLVWTPCAFLWVFSILELYYLRRSPNKDVPWSFLNVSKLSLIGLLVVLTVVDLVKALTTDESLGSGYPVYYYTPAIKIATFIFAGALVYLNKHYGMRTSGLLFLFWLLLAICSIPRVRTEARQHEARENANAWEEYQFISFMIYFAITCLLFLLNFFVDQAPRISKYEITKKDCPELAASFPSRIFFGWFDRLAWIGFRKPLEVEDLWNMRPEDSSKEVSPAFLANWNKTLEKTYQARDTSNDVTFKKLGANSARVDFRTTKAKSIASILPALIKTFGGTFLFGSFLKLGQDLLTFASPQILKLIIGFVGSDEPMWKGLLYAITLFVVAGTQTLLLGQYFNRMFFVGLRIRTALISAIYRKALIISNSARKGSTVGEIVNLMAVDAQRFMDLTTYINMLWSAPLQIALALYFLWQLLGPSVLAGLAVMIILIPVNGVIANMMKTLQIKQMKNKDERVKLMNEVLSGIKVLKLYAWEPSFEQQILKIRDKEVKVLKHAAYLNAGTSFIWSCAPFLVSIISFATYVLSDDSHNLTPVKAFVCITLFDILRMPLVMLPVLIVYIIQVSLVTFATYVLVDEKNVLNASTAFVSLSLFNILRFPLSMLPMLISNMVQTSVSVKRINKFLNQEELDPDNVQHDEKESSPLLIENGVFSWGGEETTLKNINVRVEKSQIVAVVGTVGSGKSSLLSAFLGEMDRISGRVNTLGRIAYVSQQAWIQNATLKDNILFGKPMDQRRYNRVIEACALKPDIEMLPGGDMTEIGEKGINLSGGQKQRVSLARAVYNDADVYFLDDPLSAVDSHVGKHIFEQVIGSNGGLLANKTRVLVTHGITYLPNTDKIFVLREGEISESGTYQELMDRKGAFAEFLIQHLQEVNEEEEDLSEIKQQLENSVGGEELLNQLKRTNSRRSRSESTSETGSVKDISRQNSTTDSNSSLRRRTSEKVPDVPKTKLIETEKSETGSVKWEVYKHYLKSIGLTLSVATVILNMIFQGFSIGSNLWLSRWSTDDSAENDTSVRDMYLGVYGAFGAGQVVANFISSLTFALGALYAAKAMHELLLTYVLRWPMSLFDTTPLGRILNRFSKDVDTVDNTLPQLVRSFIAQFFSVMIHTNTRERG</sequence>
<evidence type="ECO:0000256" key="3">
    <source>
        <dbReference type="ARBA" id="ARBA00022448"/>
    </source>
</evidence>
<dbReference type="FunFam" id="3.40.50.300:FF:000812">
    <property type="entry name" value="multidrug resistance-associated protein 1 isoform X15"/>
    <property type="match status" value="1"/>
</dbReference>
<evidence type="ECO:0000256" key="8">
    <source>
        <dbReference type="ARBA" id="ARBA00022989"/>
    </source>
</evidence>
<dbReference type="VEuPathDB" id="VectorBase:ASIC014540"/>
<feature type="domain" description="ABC transmembrane type-1" evidence="15">
    <location>
        <begin position="1016"/>
        <end position="1141"/>
    </location>
</feature>
<dbReference type="PANTHER" id="PTHR24223:SF443">
    <property type="entry name" value="MULTIDRUG-RESISTANCE LIKE PROTEIN 1, ISOFORM I"/>
    <property type="match status" value="1"/>
</dbReference>
<feature type="transmembrane region" description="Helical" evidence="13">
    <location>
        <begin position="301"/>
        <end position="323"/>
    </location>
</feature>
<dbReference type="Pfam" id="PF24357">
    <property type="entry name" value="TMD0_ABC"/>
    <property type="match status" value="1"/>
</dbReference>
<evidence type="ECO:0000256" key="12">
    <source>
        <dbReference type="SAM" id="MobiDB-lite"/>
    </source>
</evidence>
<dbReference type="FunFam" id="1.20.1560.10:FF:000197">
    <property type="entry name" value="AGAP009835-PA"/>
    <property type="match status" value="1"/>
</dbReference>
<dbReference type="Gene3D" id="1.20.1560.10">
    <property type="entry name" value="ABC transporter type 1, transmembrane domain"/>
    <property type="match status" value="3"/>
</dbReference>
<proteinExistence type="inferred from homology"/>
<dbReference type="InterPro" id="IPR017871">
    <property type="entry name" value="ABC_transporter-like_CS"/>
</dbReference>
<evidence type="ECO:0000256" key="5">
    <source>
        <dbReference type="ARBA" id="ARBA00022737"/>
    </source>
</evidence>
<name>A0A084W8U1_ANOSI</name>
<evidence type="ECO:0000256" key="6">
    <source>
        <dbReference type="ARBA" id="ARBA00022741"/>
    </source>
</evidence>
<evidence type="ECO:0000256" key="13">
    <source>
        <dbReference type="SAM" id="Phobius"/>
    </source>
</evidence>
<feature type="domain" description="ABC transmembrane type-1" evidence="15">
    <location>
        <begin position="318"/>
        <end position="599"/>
    </location>
</feature>
<keyword evidence="9 13" id="KW-0472">Membrane</keyword>
<dbReference type="EMBL" id="KE525319">
    <property type="protein sequence ID" value="KFB46635.1"/>
    <property type="molecule type" value="Genomic_DNA"/>
</dbReference>
<dbReference type="GO" id="GO:0015431">
    <property type="term" value="F:ABC-type glutathione S-conjugate transporter activity"/>
    <property type="evidence" value="ECO:0007669"/>
    <property type="project" value="UniProtKB-EC"/>
</dbReference>
<evidence type="ECO:0000259" key="14">
    <source>
        <dbReference type="PROSITE" id="PS50893"/>
    </source>
</evidence>
<dbReference type="GO" id="GO:0005524">
    <property type="term" value="F:ATP binding"/>
    <property type="evidence" value="ECO:0007669"/>
    <property type="project" value="UniProtKB-KW"/>
</dbReference>
<dbReference type="VEuPathDB" id="VectorBase:ASIS006199"/>
<dbReference type="OMA" id="ESWWACL"/>
<organism evidence="16">
    <name type="scientific">Anopheles sinensis</name>
    <name type="common">Mosquito</name>
    <dbReference type="NCBI Taxonomy" id="74873"/>
    <lineage>
        <taxon>Eukaryota</taxon>
        <taxon>Metazoa</taxon>
        <taxon>Ecdysozoa</taxon>
        <taxon>Arthropoda</taxon>
        <taxon>Hexapoda</taxon>
        <taxon>Insecta</taxon>
        <taxon>Pterygota</taxon>
        <taxon>Neoptera</taxon>
        <taxon>Endopterygota</taxon>
        <taxon>Diptera</taxon>
        <taxon>Nematocera</taxon>
        <taxon>Culicoidea</taxon>
        <taxon>Culicidae</taxon>
        <taxon>Anophelinae</taxon>
        <taxon>Anopheles</taxon>
    </lineage>
</organism>
<dbReference type="InterPro" id="IPR027417">
    <property type="entry name" value="P-loop_NTPase"/>
</dbReference>
<evidence type="ECO:0000256" key="9">
    <source>
        <dbReference type="ARBA" id="ARBA00023136"/>
    </source>
</evidence>
<evidence type="ECO:0000256" key="2">
    <source>
        <dbReference type="ARBA" id="ARBA00009726"/>
    </source>
</evidence>
<keyword evidence="3" id="KW-0813">Transport</keyword>
<dbReference type="Gene3D" id="3.40.50.300">
    <property type="entry name" value="P-loop containing nucleotide triphosphate hydrolases"/>
    <property type="match status" value="1"/>
</dbReference>
<dbReference type="FunFam" id="1.20.1560.10:FF:000007">
    <property type="entry name" value="ATP-binding cassette subfamily C member 1"/>
    <property type="match status" value="1"/>
</dbReference>
<comment type="catalytic activity">
    <reaction evidence="11">
        <text>leukotriene C4(in) + ATP + H2O = leukotriene C4(out) + ADP + phosphate + H(+)</text>
        <dbReference type="Rhea" id="RHEA:38963"/>
        <dbReference type="ChEBI" id="CHEBI:15377"/>
        <dbReference type="ChEBI" id="CHEBI:15378"/>
        <dbReference type="ChEBI" id="CHEBI:30616"/>
        <dbReference type="ChEBI" id="CHEBI:43474"/>
        <dbReference type="ChEBI" id="CHEBI:57973"/>
        <dbReference type="ChEBI" id="CHEBI:456216"/>
    </reaction>
    <physiologicalReaction direction="left-to-right" evidence="11">
        <dbReference type="Rhea" id="RHEA:38964"/>
    </physiologicalReaction>
</comment>
<dbReference type="InterPro" id="IPR003593">
    <property type="entry name" value="AAA+_ATPase"/>
</dbReference>
<feature type="transmembrane region" description="Helical" evidence="13">
    <location>
        <begin position="590"/>
        <end position="611"/>
    </location>
</feature>
<feature type="compositionally biased region" description="Polar residues" evidence="12">
    <location>
        <begin position="960"/>
        <end position="970"/>
    </location>
</feature>
<feature type="transmembrane region" description="Helical" evidence="13">
    <location>
        <begin position="1056"/>
        <end position="1085"/>
    </location>
</feature>
<evidence type="ECO:0000313" key="16">
    <source>
        <dbReference type="EMBL" id="KFB46635.1"/>
    </source>
</evidence>
<protein>
    <recommendedName>
        <fullName evidence="10">ABC-type glutathione-S-conjugate transporter</fullName>
        <ecNumber evidence="10">7.6.2.3</ecNumber>
    </recommendedName>
</protein>